<evidence type="ECO:0000313" key="1">
    <source>
        <dbReference type="EMBL" id="MDT0301303.1"/>
    </source>
</evidence>
<gene>
    <name evidence="1" type="ORF">RM446_04155</name>
</gene>
<evidence type="ECO:0000313" key="2">
    <source>
        <dbReference type="Proteomes" id="UP001183226"/>
    </source>
</evidence>
<protein>
    <submittedName>
        <fullName evidence="1">Chaperone modulator CbpM</fullName>
    </submittedName>
</protein>
<reference evidence="2" key="1">
    <citation type="submission" date="2023-07" db="EMBL/GenBank/DDBJ databases">
        <title>30 novel species of actinomycetes from the DSMZ collection.</title>
        <authorList>
            <person name="Nouioui I."/>
        </authorList>
    </citation>
    <scope>NUCLEOTIDE SEQUENCE [LARGE SCALE GENOMIC DNA]</scope>
    <source>
        <strain evidence="2">DSM 45055</strain>
    </source>
</reference>
<dbReference type="InterPro" id="IPR009061">
    <property type="entry name" value="DNA-bd_dom_put_sf"/>
</dbReference>
<dbReference type="Proteomes" id="UP001183226">
    <property type="component" value="Unassembled WGS sequence"/>
</dbReference>
<dbReference type="Pfam" id="PF13591">
    <property type="entry name" value="MerR_2"/>
    <property type="match status" value="1"/>
</dbReference>
<dbReference type="SUPFAM" id="SSF46955">
    <property type="entry name" value="Putative DNA-binding domain"/>
    <property type="match status" value="1"/>
</dbReference>
<dbReference type="RefSeq" id="WP_311543740.1">
    <property type="nucleotide sequence ID" value="NZ_JAVREK010000003.1"/>
</dbReference>
<proteinExistence type="predicted"/>
<sequence>MAAAPGPIPKTYPLARPRGLSLDDAARLCGLHPQTLRRFVVLSLVDADRDQAGELRFGTDVPLRVARILRLRRDLSLNYAALGLVLDLLERIDLLEAELHHAREGRGPWM</sequence>
<accession>A0ABU2KQ87</accession>
<comment type="caution">
    <text evidence="1">The sequence shown here is derived from an EMBL/GenBank/DDBJ whole genome shotgun (WGS) entry which is preliminary data.</text>
</comment>
<organism evidence="1 2">
    <name type="scientific">Streptomonospora wellingtoniae</name>
    <dbReference type="NCBI Taxonomy" id="3075544"/>
    <lineage>
        <taxon>Bacteria</taxon>
        <taxon>Bacillati</taxon>
        <taxon>Actinomycetota</taxon>
        <taxon>Actinomycetes</taxon>
        <taxon>Streptosporangiales</taxon>
        <taxon>Nocardiopsidaceae</taxon>
        <taxon>Streptomonospora</taxon>
    </lineage>
</organism>
<keyword evidence="2" id="KW-1185">Reference proteome</keyword>
<dbReference type="Gene3D" id="1.10.1660.10">
    <property type="match status" value="1"/>
</dbReference>
<dbReference type="EMBL" id="JAVREK010000003">
    <property type="protein sequence ID" value="MDT0301303.1"/>
    <property type="molecule type" value="Genomic_DNA"/>
</dbReference>
<name>A0ABU2KQ87_9ACTN</name>